<dbReference type="GO" id="GO:0032259">
    <property type="term" value="P:methylation"/>
    <property type="evidence" value="ECO:0007669"/>
    <property type="project" value="UniProtKB-KW"/>
</dbReference>
<evidence type="ECO:0000259" key="2">
    <source>
        <dbReference type="Pfam" id="PF08241"/>
    </source>
</evidence>
<protein>
    <submittedName>
        <fullName evidence="3">SAM-dependent methyltransferase</fullName>
    </submittedName>
</protein>
<dbReference type="Pfam" id="PF08241">
    <property type="entry name" value="Methyltransf_11"/>
    <property type="match status" value="1"/>
</dbReference>
<feature type="domain" description="Methyltransferase type 11" evidence="2">
    <location>
        <begin position="70"/>
        <end position="167"/>
    </location>
</feature>
<dbReference type="PANTHER" id="PTHR44068:SF11">
    <property type="entry name" value="GERANYL DIPHOSPHATE 2-C-METHYLTRANSFERASE"/>
    <property type="match status" value="1"/>
</dbReference>
<evidence type="ECO:0000313" key="4">
    <source>
        <dbReference type="Proteomes" id="UP000626370"/>
    </source>
</evidence>
<dbReference type="InterPro" id="IPR050447">
    <property type="entry name" value="Erg6_SMT_methyltransf"/>
</dbReference>
<dbReference type="PANTHER" id="PTHR44068">
    <property type="entry name" value="ZGC:194242"/>
    <property type="match status" value="1"/>
</dbReference>
<dbReference type="CDD" id="cd02440">
    <property type="entry name" value="AdoMet_MTases"/>
    <property type="match status" value="1"/>
</dbReference>
<keyword evidence="4" id="KW-1185">Reference proteome</keyword>
<reference evidence="4" key="1">
    <citation type="journal article" date="2019" name="Int. J. Syst. Evol. Microbiol.">
        <title>The Global Catalogue of Microorganisms (GCM) 10K type strain sequencing project: providing services to taxonomists for standard genome sequencing and annotation.</title>
        <authorList>
            <consortium name="The Broad Institute Genomics Platform"/>
            <consortium name="The Broad Institute Genome Sequencing Center for Infectious Disease"/>
            <person name="Wu L."/>
            <person name="Ma J."/>
        </authorList>
    </citation>
    <scope>NUCLEOTIDE SEQUENCE [LARGE SCALE GENOMIC DNA]</scope>
    <source>
        <strain evidence="4">CGMCC 1.15922</strain>
    </source>
</reference>
<organism evidence="3 4">
    <name type="scientific">Thalassotalea profundi</name>
    <dbReference type="NCBI Taxonomy" id="2036687"/>
    <lineage>
        <taxon>Bacteria</taxon>
        <taxon>Pseudomonadati</taxon>
        <taxon>Pseudomonadota</taxon>
        <taxon>Gammaproteobacteria</taxon>
        <taxon>Alteromonadales</taxon>
        <taxon>Colwelliaceae</taxon>
        <taxon>Thalassotalea</taxon>
    </lineage>
</organism>
<keyword evidence="3" id="KW-0489">Methyltransferase</keyword>
<dbReference type="RefSeq" id="WP_189376403.1">
    <property type="nucleotide sequence ID" value="NZ_BNAH01000001.1"/>
</dbReference>
<name>A0ABQ3ID84_9GAMM</name>
<dbReference type="InterPro" id="IPR013216">
    <property type="entry name" value="Methyltransf_11"/>
</dbReference>
<dbReference type="Gene3D" id="3.40.50.150">
    <property type="entry name" value="Vaccinia Virus protein VP39"/>
    <property type="match status" value="1"/>
</dbReference>
<keyword evidence="1" id="KW-0808">Transferase</keyword>
<dbReference type="EMBL" id="BNAH01000001">
    <property type="protein sequence ID" value="GHE79278.1"/>
    <property type="molecule type" value="Genomic_DNA"/>
</dbReference>
<sequence length="278" mass="31371">MIAIEKMIEDHYTHGNLLKTIELALSQFDAKTDKELLRFLSAIDEFHIGGSEATMNLIKQAALSANSLLLDIGCGLGGTARYLARQFDSQVVGIDLTAEYLSVGKMVNQKLNLASQINLIQASALNLPFLDNTFDGITMLHVGMNIADKKQLFSEIYRCLRKGATFLLYDVMQVNQDKIIYPLPWASTVDNSFVSTLDTYIHILLEQGFEHLRINDRREFSLKFFNEQAIKRKQQGNKPQLSLQTLFKDNAKINFINLINQINSNALAPIEIIAMKKN</sequence>
<dbReference type="GO" id="GO:0008168">
    <property type="term" value="F:methyltransferase activity"/>
    <property type="evidence" value="ECO:0007669"/>
    <property type="project" value="UniProtKB-KW"/>
</dbReference>
<dbReference type="Proteomes" id="UP000626370">
    <property type="component" value="Unassembled WGS sequence"/>
</dbReference>
<dbReference type="SUPFAM" id="SSF53335">
    <property type="entry name" value="S-adenosyl-L-methionine-dependent methyltransferases"/>
    <property type="match status" value="1"/>
</dbReference>
<proteinExistence type="predicted"/>
<dbReference type="InterPro" id="IPR029063">
    <property type="entry name" value="SAM-dependent_MTases_sf"/>
</dbReference>
<accession>A0ABQ3ID84</accession>
<gene>
    <name evidence="3" type="ORF">GCM10011501_04090</name>
</gene>
<evidence type="ECO:0000313" key="3">
    <source>
        <dbReference type="EMBL" id="GHE79278.1"/>
    </source>
</evidence>
<comment type="caution">
    <text evidence="3">The sequence shown here is derived from an EMBL/GenBank/DDBJ whole genome shotgun (WGS) entry which is preliminary data.</text>
</comment>
<evidence type="ECO:0000256" key="1">
    <source>
        <dbReference type="ARBA" id="ARBA00022679"/>
    </source>
</evidence>